<feature type="region of interest" description="Disordered" evidence="2">
    <location>
        <begin position="105"/>
        <end position="129"/>
    </location>
</feature>
<dbReference type="OrthoDB" id="5413281at2759"/>
<feature type="region of interest" description="Disordered" evidence="2">
    <location>
        <begin position="143"/>
        <end position="162"/>
    </location>
</feature>
<feature type="domain" description="SWIM-type" evidence="3">
    <location>
        <begin position="171"/>
        <end position="252"/>
    </location>
</feature>
<keyword evidence="1" id="KW-0862">Zinc</keyword>
<dbReference type="AlphaFoldDB" id="A0A9W9LQR1"/>
<comment type="caution">
    <text evidence="4">The sequence shown here is derived from an EMBL/GenBank/DDBJ whole genome shotgun (WGS) entry which is preliminary data.</text>
</comment>
<evidence type="ECO:0000259" key="3">
    <source>
        <dbReference type="PROSITE" id="PS50966"/>
    </source>
</evidence>
<organism evidence="4 5">
    <name type="scientific">Penicillium canariense</name>
    <dbReference type="NCBI Taxonomy" id="189055"/>
    <lineage>
        <taxon>Eukaryota</taxon>
        <taxon>Fungi</taxon>
        <taxon>Dikarya</taxon>
        <taxon>Ascomycota</taxon>
        <taxon>Pezizomycotina</taxon>
        <taxon>Eurotiomycetes</taxon>
        <taxon>Eurotiomycetidae</taxon>
        <taxon>Eurotiales</taxon>
        <taxon>Aspergillaceae</taxon>
        <taxon>Penicillium</taxon>
    </lineage>
</organism>
<keyword evidence="1" id="KW-0479">Metal-binding</keyword>
<dbReference type="RefSeq" id="XP_056545549.1">
    <property type="nucleotide sequence ID" value="XM_056686807.1"/>
</dbReference>
<feature type="region of interest" description="Disordered" evidence="2">
    <location>
        <begin position="31"/>
        <end position="55"/>
    </location>
</feature>
<reference evidence="4" key="1">
    <citation type="submission" date="2022-11" db="EMBL/GenBank/DDBJ databases">
        <authorList>
            <person name="Petersen C."/>
        </authorList>
    </citation>
    <scope>NUCLEOTIDE SEQUENCE</scope>
    <source>
        <strain evidence="4">IBT 26290</strain>
    </source>
</reference>
<evidence type="ECO:0000256" key="1">
    <source>
        <dbReference type="PROSITE-ProRule" id="PRU00325"/>
    </source>
</evidence>
<evidence type="ECO:0000313" key="5">
    <source>
        <dbReference type="Proteomes" id="UP001149163"/>
    </source>
</evidence>
<name>A0A9W9LQR1_9EURO</name>
<keyword evidence="5" id="KW-1185">Reference proteome</keyword>
<dbReference type="GO" id="GO:0008270">
    <property type="term" value="F:zinc ion binding"/>
    <property type="evidence" value="ECO:0007669"/>
    <property type="project" value="UniProtKB-KW"/>
</dbReference>
<evidence type="ECO:0000256" key="2">
    <source>
        <dbReference type="SAM" id="MobiDB-lite"/>
    </source>
</evidence>
<dbReference type="PROSITE" id="PS50966">
    <property type="entry name" value="ZF_SWIM"/>
    <property type="match status" value="1"/>
</dbReference>
<proteinExistence type="predicted"/>
<feature type="compositionally biased region" description="Polar residues" evidence="2">
    <location>
        <begin position="31"/>
        <end position="48"/>
    </location>
</feature>
<evidence type="ECO:0000313" key="4">
    <source>
        <dbReference type="EMBL" id="KAJ5169088.1"/>
    </source>
</evidence>
<dbReference type="Proteomes" id="UP001149163">
    <property type="component" value="Unassembled WGS sequence"/>
</dbReference>
<dbReference type="EMBL" id="JAPQKN010000002">
    <property type="protein sequence ID" value="KAJ5169088.1"/>
    <property type="molecule type" value="Genomic_DNA"/>
</dbReference>
<keyword evidence="1" id="KW-0863">Zinc-finger</keyword>
<sequence length="280" mass="30063">MDTHRLQNDLPASAEFVDRLLAELASFKSHVTSSTTAAQEPPRTQATYQDKPPQNVLSGLSASQLTRVKPLLLTLHCLFPNDLLPALDILDRRLVQRLVVRGDQPHAVPSAPTQDPAGAPDKQDRQPHETHPEDMFLYLVTSASSAPPHPSAAPSTAEPSAHPTLEPEKVYEVRLHAWNCTCPSFALSAFRDADSGRVSTPSSPAEPPSDTAMLRDRDGSAAYPFGGTLTCQSDRESPPACKHILACVLFARCPGLFRGGGDGRVGSMEELAGWCAGWGG</sequence>
<gene>
    <name evidence="4" type="ORF">N7482_004682</name>
</gene>
<dbReference type="InterPro" id="IPR007527">
    <property type="entry name" value="Znf_SWIM"/>
</dbReference>
<dbReference type="GeneID" id="81425983"/>
<accession>A0A9W9LQR1</accession>
<protein>
    <recommendedName>
        <fullName evidence="3">SWIM-type domain-containing protein</fullName>
    </recommendedName>
</protein>
<reference evidence="4" key="2">
    <citation type="journal article" date="2023" name="IMA Fungus">
        <title>Comparative genomic study of the Penicillium genus elucidates a diverse pangenome and 15 lateral gene transfer events.</title>
        <authorList>
            <person name="Petersen C."/>
            <person name="Sorensen T."/>
            <person name="Nielsen M.R."/>
            <person name="Sondergaard T.E."/>
            <person name="Sorensen J.L."/>
            <person name="Fitzpatrick D.A."/>
            <person name="Frisvad J.C."/>
            <person name="Nielsen K.L."/>
        </authorList>
    </citation>
    <scope>NUCLEOTIDE SEQUENCE</scope>
    <source>
        <strain evidence="4">IBT 26290</strain>
    </source>
</reference>